<accession>A0A9W7A6H5</accession>
<reference evidence="3" key="1">
    <citation type="journal article" date="2023" name="Commun. Biol.">
        <title>Genome analysis of Parmales, the sister group of diatoms, reveals the evolutionary specialization of diatoms from phago-mixotrophs to photoautotrophs.</title>
        <authorList>
            <person name="Ban H."/>
            <person name="Sato S."/>
            <person name="Yoshikawa S."/>
            <person name="Yamada K."/>
            <person name="Nakamura Y."/>
            <person name="Ichinomiya M."/>
            <person name="Sato N."/>
            <person name="Blanc-Mathieu R."/>
            <person name="Endo H."/>
            <person name="Kuwata A."/>
            <person name="Ogata H."/>
        </authorList>
    </citation>
    <scope>NUCLEOTIDE SEQUENCE [LARGE SCALE GENOMIC DNA]</scope>
    <source>
        <strain evidence="3">NIES 3701</strain>
    </source>
</reference>
<evidence type="ECO:0000313" key="2">
    <source>
        <dbReference type="EMBL" id="GMH63787.1"/>
    </source>
</evidence>
<keyword evidence="1" id="KW-1133">Transmembrane helix</keyword>
<name>A0A9W7A6H5_9STRA</name>
<dbReference type="InterPro" id="IPR023393">
    <property type="entry name" value="START-like_dom_sf"/>
</dbReference>
<organism evidence="2 3">
    <name type="scientific">Triparma strigata</name>
    <dbReference type="NCBI Taxonomy" id="1606541"/>
    <lineage>
        <taxon>Eukaryota</taxon>
        <taxon>Sar</taxon>
        <taxon>Stramenopiles</taxon>
        <taxon>Ochrophyta</taxon>
        <taxon>Bolidophyceae</taxon>
        <taxon>Parmales</taxon>
        <taxon>Triparmaceae</taxon>
        <taxon>Triparma</taxon>
    </lineage>
</organism>
<dbReference type="Proteomes" id="UP001165085">
    <property type="component" value="Unassembled WGS sequence"/>
</dbReference>
<feature type="transmembrane region" description="Helical" evidence="1">
    <location>
        <begin position="703"/>
        <end position="723"/>
    </location>
</feature>
<feature type="transmembrane region" description="Helical" evidence="1">
    <location>
        <begin position="660"/>
        <end position="682"/>
    </location>
</feature>
<dbReference type="SUPFAM" id="SSF55961">
    <property type="entry name" value="Bet v1-like"/>
    <property type="match status" value="1"/>
</dbReference>
<proteinExistence type="predicted"/>
<dbReference type="OrthoDB" id="193494at2759"/>
<sequence length="818" mass="91856">MSSSLPTTTPTFTLAQLRSFLDHTAEQFVLQNKSISEGDVEFVRKIILFATSSDNIASFEEKRNQLVPADAIADASKQQAIITVPNTKSGFSSTGKVKSNPTRVTLMMSNNKIMPMQSSTALSVLSSPDAIKHTEAYNKDLEIEGEMVRQMDNEIQIYSDEEDKMINSAIGLNSGLKMKGAIPFQDFKSTFSATKFFRGFYNAKLGDIYATSTCTLRGNHSWVAARFVNYYYRCMNPAFGVMKAQLGEEEIYLEVPNKHSLVFKTDYAFPSPLTDREAIVKIVWKRLSEKSVMVAYHPLTSHPKVENKDGKAVIRGSLQTAILVTQLDGETAEVQWGVHINFGGNLPRAVIKGFLIPNSNRILSHHQAYFVYSILLQDLKKTDGKLLGEVLINQIKKARKRGGWKKHADLGKVGIDELLYISAAMRELLPRHPWIRALLHEISLNKVKAARTVHTALNDMKDNDAINLAKGLSTIILTNTEASAAVDHWIAQNLALEEFEKEHEWMRSFFVEVAQYNLNTSNFGLRLRVSAGALLSTIDLITDVYMTIKFFNTDGQEGYGKVNAWLIGLTMFFQILVGYANNSKNLSHFLKDALAISVGFKPALDAYRVGSGSEQEDHQLFPPLQDMAYCKIAETVFEAVPSSIVQIYALLFAEEKGLDAMVSIVVSAATISFTSSMISYDYDTSSEQRRKVPFQYGFIPDKALSRAICFLSMMSLSFAHVMLRTFSYALLAVTNPQWLMYYLAADMGLFFLYKIVRRDFFYFVNLKGLVRLVVSIFERIAIKLMVDFTMLVHLRGSCELGGCWFLQVKMLMGGEDEK</sequence>
<comment type="caution">
    <text evidence="2">The sequence shown here is derived from an EMBL/GenBank/DDBJ whole genome shotgun (WGS) entry which is preliminary data.</text>
</comment>
<keyword evidence="3" id="KW-1185">Reference proteome</keyword>
<gene>
    <name evidence="2" type="ORF">TrST_g12048</name>
</gene>
<dbReference type="AlphaFoldDB" id="A0A9W7A6H5"/>
<protein>
    <submittedName>
        <fullName evidence="2">Uncharacterized protein</fullName>
    </submittedName>
</protein>
<evidence type="ECO:0000256" key="1">
    <source>
        <dbReference type="SAM" id="Phobius"/>
    </source>
</evidence>
<dbReference type="Gene3D" id="3.30.530.20">
    <property type="match status" value="1"/>
</dbReference>
<dbReference type="EMBL" id="BRXY01000087">
    <property type="protein sequence ID" value="GMH63787.1"/>
    <property type="molecule type" value="Genomic_DNA"/>
</dbReference>
<feature type="transmembrane region" description="Helical" evidence="1">
    <location>
        <begin position="738"/>
        <end position="756"/>
    </location>
</feature>
<keyword evidence="1" id="KW-0812">Transmembrane</keyword>
<keyword evidence="1" id="KW-0472">Membrane</keyword>
<evidence type="ECO:0000313" key="3">
    <source>
        <dbReference type="Proteomes" id="UP001165085"/>
    </source>
</evidence>